<evidence type="ECO:0000313" key="2">
    <source>
        <dbReference type="Proteomes" id="UP000035050"/>
    </source>
</evidence>
<protein>
    <recommendedName>
        <fullName evidence="3">Type III secretion protein</fullName>
    </recommendedName>
</protein>
<accession>A0A0G3ICM1</accession>
<organism evidence="1 2">
    <name type="scientific">Pandoraea oxalativorans</name>
    <dbReference type="NCBI Taxonomy" id="573737"/>
    <lineage>
        <taxon>Bacteria</taxon>
        <taxon>Pseudomonadati</taxon>
        <taxon>Pseudomonadota</taxon>
        <taxon>Betaproteobacteria</taxon>
        <taxon>Burkholderiales</taxon>
        <taxon>Burkholderiaceae</taxon>
        <taxon>Pandoraea</taxon>
    </lineage>
</organism>
<geneLocation type="plasmid" evidence="1 2">
    <name>pPO70-1</name>
</geneLocation>
<dbReference type="EMBL" id="CP011518">
    <property type="protein sequence ID" value="AKK24929.1"/>
    <property type="molecule type" value="Genomic_DNA"/>
</dbReference>
<dbReference type="Proteomes" id="UP000035050">
    <property type="component" value="Plasmid pPO70-1"/>
</dbReference>
<sequence length="184" mass="19722">MSPAVQGLYALWHRPGADMDPGWWDSVELAAWRRPYATQALLRPLLDTLIATRLRHAGPVPPVSETAAVLLGNAARARTLCLALGLWALGSPDYLLLKPYREALSDALDAGTQRQLQALLPTGGGRATVAPQALPGVAADLGAAWLGGATDPAVRVCRLRWPPSTHPAPARPVEPILVKLMRWL</sequence>
<name>A0A0G3ICM1_9BURK</name>
<reference evidence="1" key="1">
    <citation type="submission" date="2016-06" db="EMBL/GenBank/DDBJ databases">
        <title>Pandoraea oxalativorans DSM 23570 Genome Sequencing.</title>
        <authorList>
            <person name="Ee R."/>
            <person name="Lim Y.-L."/>
            <person name="Yong D."/>
            <person name="Yin W.-F."/>
            <person name="Chan K.-G."/>
        </authorList>
    </citation>
    <scope>NUCLEOTIDE SEQUENCE</scope>
    <source>
        <strain evidence="1">DSM 23570</strain>
        <plasmid evidence="1">pPO70-1</plasmid>
    </source>
</reference>
<dbReference type="KEGG" id="pox:MB84_29340"/>
<evidence type="ECO:0008006" key="3">
    <source>
        <dbReference type="Google" id="ProtNLM"/>
    </source>
</evidence>
<dbReference type="AlphaFoldDB" id="A0A0G3ICM1"/>
<gene>
    <name evidence="1" type="ORF">MB84_29340</name>
</gene>
<dbReference type="PATRIC" id="fig|573737.6.peg.5868"/>
<dbReference type="RefSeq" id="WP_052654635.1">
    <property type="nucleotide sequence ID" value="NZ_CP011518.2"/>
</dbReference>
<keyword evidence="2" id="KW-1185">Reference proteome</keyword>
<proteinExistence type="predicted"/>
<dbReference type="OrthoDB" id="5863139at2"/>
<dbReference type="InterPro" id="IPR025292">
    <property type="entry name" value="T3SS_LEE_assoc"/>
</dbReference>
<dbReference type="Pfam" id="PF13327">
    <property type="entry name" value="T3SS_LEE_assoc"/>
    <property type="match status" value="1"/>
</dbReference>
<keyword evidence="1" id="KW-0614">Plasmid</keyword>
<evidence type="ECO:0000313" key="1">
    <source>
        <dbReference type="EMBL" id="AKK24929.1"/>
    </source>
</evidence>